<dbReference type="KEGG" id="vg:16606501"/>
<dbReference type="InterPro" id="IPR003409">
    <property type="entry name" value="MORN"/>
</dbReference>
<keyword evidence="4" id="KW-1185">Reference proteome</keyword>
<keyword evidence="1" id="KW-0677">Repeat</keyword>
<dbReference type="RefSeq" id="YP_008437787.2">
    <property type="nucleotide sequence ID" value="NC_022098.1"/>
</dbReference>
<dbReference type="Pfam" id="PF02493">
    <property type="entry name" value="MORN"/>
    <property type="match status" value="11"/>
</dbReference>
<reference evidence="3 4" key="1">
    <citation type="journal article" date="2013" name="Science">
        <title>Pandoraviruses: amoeba viruses with genomes up to 2.5 Mb reaching that of parasitic eukaryotes.</title>
        <authorList>
            <person name="Philippe N."/>
            <person name="Legendre M."/>
            <person name="Doutre G."/>
            <person name="Coute Y."/>
            <person name="Poirot O."/>
            <person name="Lescot M."/>
            <person name="Arslan D."/>
            <person name="Seltzer V."/>
            <person name="Bertaux L."/>
            <person name="Bruley C."/>
            <person name="Garin J."/>
            <person name="Claverie J.M."/>
            <person name="Abergel C."/>
        </authorList>
    </citation>
    <scope>NUCLEOTIDE SEQUENCE [LARGE SCALE GENOMIC DNA]</scope>
</reference>
<organism evidence="3 4">
    <name type="scientific">Pandoravirus salinus</name>
    <dbReference type="NCBI Taxonomy" id="1349410"/>
    <lineage>
        <taxon>Viruses</taxon>
        <taxon>Pandoravirus</taxon>
    </lineage>
</organism>
<protein>
    <submittedName>
        <fullName evidence="3">Morn repeat domain containing protein</fullName>
    </submittedName>
</protein>
<dbReference type="Gene3D" id="1.20.1280.50">
    <property type="match status" value="1"/>
</dbReference>
<evidence type="ECO:0000313" key="3">
    <source>
        <dbReference type="EMBL" id="AGO84714.2"/>
    </source>
</evidence>
<proteinExistence type="predicted"/>
<feature type="domain" description="F-box" evidence="2">
    <location>
        <begin position="42"/>
        <end position="87"/>
    </location>
</feature>
<dbReference type="SMART" id="SM00698">
    <property type="entry name" value="MORN"/>
    <property type="match status" value="10"/>
</dbReference>
<evidence type="ECO:0000313" key="4">
    <source>
        <dbReference type="Proteomes" id="UP000204584"/>
    </source>
</evidence>
<evidence type="ECO:0000259" key="2">
    <source>
        <dbReference type="Pfam" id="PF12937"/>
    </source>
</evidence>
<sequence length="473" mass="52182">MKRPQGATPTSGAVDEAGGLCARRKRRRRDAPVVQMPFSFFDGLPDELVLAIFVVLDDLPALALWSQTSHRHHALANDPLLWRRLCETRFGPLLLHRRFAEAGKDWCWLYRAQSRPAAPVGIDVGAVVVQADAAEHVYWGDCLDGLPHGYGVALPLPTRHCQGSHSLSRVKTGHADASPMIDPGYEGDWRHGHRCGRGVCTSAGGSQYDGEWKNDARHGHGTHTQTDHCYKGEFVDGGAHGYGVCAYADGHIYQGQWWCDQYYGSGVYTWPDGSRYEGEFAYNKSHGHGVHVYASGGVYKGHWQNNRRHGYGVNVFPSGARYIGGHANDQYDGHGIYTWPDGTQYKGDYKRGAKDGKGVLVKPNGTIYDGDWVDNKRHGHGTLIKTDSSRYQGRWQGDDRDGEGTWYYTDGSCVQGEWTHRALVAGTVVRHRTRDTPCCLDAPCRACAVVAAAAAADVVHTDARPVVCETIHE</sequence>
<dbReference type="Proteomes" id="UP000204584">
    <property type="component" value="Segment"/>
</dbReference>
<dbReference type="InterPro" id="IPR036047">
    <property type="entry name" value="F-box-like_dom_sf"/>
</dbReference>
<dbReference type="SUPFAM" id="SSF82185">
    <property type="entry name" value="Histone H3 K4-specific methyltransferase SET7/9 N-terminal domain"/>
    <property type="match status" value="3"/>
</dbReference>
<gene>
    <name evidence="3" type="ORF">psal_cds_733</name>
</gene>
<dbReference type="PANTHER" id="PTHR23084:SF263">
    <property type="entry name" value="MORN REPEAT-CONTAINING PROTEIN 1"/>
    <property type="match status" value="1"/>
</dbReference>
<dbReference type="Pfam" id="PF12937">
    <property type="entry name" value="F-box-like"/>
    <property type="match status" value="1"/>
</dbReference>
<dbReference type="GeneID" id="16606501"/>
<dbReference type="SUPFAM" id="SSF81383">
    <property type="entry name" value="F-box domain"/>
    <property type="match status" value="1"/>
</dbReference>
<dbReference type="InterPro" id="IPR001810">
    <property type="entry name" value="F-box_dom"/>
</dbReference>
<name>S4VVP1_9VIRU</name>
<dbReference type="EMBL" id="KC977571">
    <property type="protein sequence ID" value="AGO84714.2"/>
    <property type="molecule type" value="Genomic_DNA"/>
</dbReference>
<evidence type="ECO:0000256" key="1">
    <source>
        <dbReference type="ARBA" id="ARBA00022737"/>
    </source>
</evidence>
<accession>S4VVP1</accession>
<dbReference type="Gene3D" id="2.20.110.10">
    <property type="entry name" value="Histone H3 K4-specific methyltransferase SET7/9 N-terminal domain"/>
    <property type="match status" value="5"/>
</dbReference>
<dbReference type="PANTHER" id="PTHR23084">
    <property type="entry name" value="PHOSPHATIDYLINOSITOL-4-PHOSPHATE 5-KINASE RELATED"/>
    <property type="match status" value="1"/>
</dbReference>